<gene>
    <name evidence="1" type="ORF">HH213_20650</name>
</gene>
<organism evidence="1 2">
    <name type="scientific">Duganella dendranthematis</name>
    <dbReference type="NCBI Taxonomy" id="2728021"/>
    <lineage>
        <taxon>Bacteria</taxon>
        <taxon>Pseudomonadati</taxon>
        <taxon>Pseudomonadota</taxon>
        <taxon>Betaproteobacteria</taxon>
        <taxon>Burkholderiales</taxon>
        <taxon>Oxalobacteraceae</taxon>
        <taxon>Telluria group</taxon>
        <taxon>Duganella</taxon>
    </lineage>
</organism>
<keyword evidence="2" id="KW-1185">Reference proteome</keyword>
<accession>A0ABX6MD96</accession>
<dbReference type="Gene3D" id="1.20.1170.10">
    <property type="match status" value="1"/>
</dbReference>
<evidence type="ECO:0000313" key="2">
    <source>
        <dbReference type="Proteomes" id="UP000503117"/>
    </source>
</evidence>
<dbReference type="EMBL" id="CP051684">
    <property type="protein sequence ID" value="QJD92293.1"/>
    <property type="molecule type" value="Genomic_DNA"/>
</dbReference>
<dbReference type="SUPFAM" id="SSF58100">
    <property type="entry name" value="Bacterial hemolysins"/>
    <property type="match status" value="1"/>
</dbReference>
<protein>
    <submittedName>
        <fullName evidence="1">Alpha-helical pore-forming toxin family protein</fullName>
    </submittedName>
</protein>
<proteinExistence type="predicted"/>
<name>A0ABX6MD96_9BURK</name>
<evidence type="ECO:0000313" key="1">
    <source>
        <dbReference type="EMBL" id="QJD92293.1"/>
    </source>
</evidence>
<dbReference type="Proteomes" id="UP000503117">
    <property type="component" value="Chromosome"/>
</dbReference>
<reference evidence="1 2" key="1">
    <citation type="submission" date="2020-04" db="EMBL/GenBank/DDBJ databases">
        <title>Genome sequencing of novel species.</title>
        <authorList>
            <person name="Heo J."/>
            <person name="Kim S.-J."/>
            <person name="Kim J.-S."/>
            <person name="Hong S.-B."/>
            <person name="Kwon S.-W."/>
        </authorList>
    </citation>
    <scope>NUCLEOTIDE SEQUENCE [LARGE SCALE GENOMIC DNA]</scope>
    <source>
        <strain evidence="1 2">AF9R3</strain>
    </source>
</reference>
<dbReference type="RefSeq" id="WP_169113484.1">
    <property type="nucleotide sequence ID" value="NZ_CP051684.1"/>
</dbReference>
<dbReference type="Pfam" id="PF05791">
    <property type="entry name" value="Bacillus_HBL"/>
    <property type="match status" value="1"/>
</dbReference>
<dbReference type="InterPro" id="IPR008414">
    <property type="entry name" value="HBL"/>
</dbReference>
<sequence length="388" mass="41673">MTVNIFDVPDQLVAHVVQATAYGQNTQTANVLLETAKPTIPAPNATLNQDQLNLIMGAIDTHFDTATQIATQWESGDPLVETVAIKDSVQNTLLALCRFAEHMDLEYPTLINNAYNKNEAGLLDQLNRFKGVLEELLADIKGAATSVTEYQTALAAALAAFNKDFDTVLAEVGKVASVISGLRAKIASLQENIAENNAAVLSTFIDTAGTEIEQGVTLVGAAAEEDVGDMLSAGVQMGIAYFKGLIKTIELNEQTVQDLLDIRQLGTEIGEDELVLMQLLNIGTMLSSLGATKGLQLDVVGEIIDYFNQLDESIDTLIKEHAGNLSAQIDITNYSPVTVGDKNPAFPPWNVIAPLDRAARVFQTIVSLQPTIFDNSTRFVPLGSNPDA</sequence>